<gene>
    <name evidence="1" type="ORF">JI739_05225</name>
</gene>
<dbReference type="Proteomes" id="UP000613011">
    <property type="component" value="Unassembled WGS sequence"/>
</dbReference>
<evidence type="ECO:0000313" key="2">
    <source>
        <dbReference type="Proteomes" id="UP000613011"/>
    </source>
</evidence>
<organism evidence="1 2">
    <name type="scientific">Ramlibacter aurantiacus</name>
    <dbReference type="NCBI Taxonomy" id="2801330"/>
    <lineage>
        <taxon>Bacteria</taxon>
        <taxon>Pseudomonadati</taxon>
        <taxon>Pseudomonadota</taxon>
        <taxon>Betaproteobacteria</taxon>
        <taxon>Burkholderiales</taxon>
        <taxon>Comamonadaceae</taxon>
        <taxon>Ramlibacter</taxon>
    </lineage>
</organism>
<sequence>MNYYFVGGEDSDLKGVGNVSVDTAGTTYRRAAYSRCSLGVVSDPASGWQFSLGATRSSFWLTAMVYWANYYLPYQGNDLIAFYDGAVPRIKISGDGNNPGRFLIQKVDALGTVTTLSTSAGAMPNGACTRLDVFVNYGTSGEVSVYAGGLLVASYSGNVVTNSAAGLDSVLLKAYSGYSGSGSCYWSEVAVADADTRAISGIMTLVPTGAGNSSSWSGSYGNINEAVLDSNNINSGTANQVSQFTITPTGTIASGSAVGALVVSARGHIGSSGPQNLQASVRTSSTDYFSSNLPVAATYKALQAYWLTNPSTSAAWSAADLNAGGFNIGVKSIT</sequence>
<protein>
    <submittedName>
        <fullName evidence="1">Uncharacterized protein</fullName>
    </submittedName>
</protein>
<keyword evidence="2" id="KW-1185">Reference proteome</keyword>
<proteinExistence type="predicted"/>
<accession>A0A936ZL77</accession>
<name>A0A936ZL77_9BURK</name>
<reference evidence="1" key="1">
    <citation type="submission" date="2021-01" db="EMBL/GenBank/DDBJ databases">
        <title>Ramlibacter sp. strain AW1 16S ribosomal RNA gene Genome sequencing and assembly.</title>
        <authorList>
            <person name="Kang M."/>
        </authorList>
    </citation>
    <scope>NUCLEOTIDE SEQUENCE</scope>
    <source>
        <strain evidence="1">AW1</strain>
    </source>
</reference>
<dbReference type="EMBL" id="JAEQNA010000001">
    <property type="protein sequence ID" value="MBL0419746.1"/>
    <property type="molecule type" value="Genomic_DNA"/>
</dbReference>
<comment type="caution">
    <text evidence="1">The sequence shown here is derived from an EMBL/GenBank/DDBJ whole genome shotgun (WGS) entry which is preliminary data.</text>
</comment>
<dbReference type="RefSeq" id="WP_201682753.1">
    <property type="nucleotide sequence ID" value="NZ_JAEQNA010000001.1"/>
</dbReference>
<dbReference type="AlphaFoldDB" id="A0A936ZL77"/>
<evidence type="ECO:0000313" key="1">
    <source>
        <dbReference type="EMBL" id="MBL0419746.1"/>
    </source>
</evidence>